<organism evidence="1">
    <name type="scientific">Cucumis melo</name>
    <name type="common">Muskmelon</name>
    <dbReference type="NCBI Taxonomy" id="3656"/>
    <lineage>
        <taxon>Eukaryota</taxon>
        <taxon>Viridiplantae</taxon>
        <taxon>Streptophyta</taxon>
        <taxon>Embryophyta</taxon>
        <taxon>Tracheophyta</taxon>
        <taxon>Spermatophyta</taxon>
        <taxon>Magnoliopsida</taxon>
        <taxon>eudicotyledons</taxon>
        <taxon>Gunneridae</taxon>
        <taxon>Pentapetalae</taxon>
        <taxon>rosids</taxon>
        <taxon>fabids</taxon>
        <taxon>Cucurbitales</taxon>
        <taxon>Cucurbitaceae</taxon>
        <taxon>Benincaseae</taxon>
        <taxon>Cucumis</taxon>
    </lineage>
</organism>
<name>A0A9I9EFP9_CUCME</name>
<protein>
    <submittedName>
        <fullName evidence="1">Uncharacterized protein</fullName>
    </submittedName>
</protein>
<reference evidence="1" key="1">
    <citation type="submission" date="2023-03" db="UniProtKB">
        <authorList>
            <consortium name="EnsemblPlants"/>
        </authorList>
    </citation>
    <scope>IDENTIFICATION</scope>
</reference>
<sequence length="45" mass="5369">MIKVSMQEMYEFKLELTRGCGMTSTNYWNISLLHIMSVSWRVIKL</sequence>
<dbReference type="Gramene" id="MELO3C033182.2.1">
    <property type="protein sequence ID" value="MELO3C033182.2.1"/>
    <property type="gene ID" value="MELO3C033182.2"/>
</dbReference>
<evidence type="ECO:0000313" key="1">
    <source>
        <dbReference type="EnsemblPlants" id="MELO3C033182.2.1"/>
    </source>
</evidence>
<dbReference type="AlphaFoldDB" id="A0A9I9EFP9"/>
<dbReference type="EnsemblPlants" id="MELO3C033182.2.1">
    <property type="protein sequence ID" value="MELO3C033182.2.1"/>
    <property type="gene ID" value="MELO3C033182.2"/>
</dbReference>
<proteinExistence type="predicted"/>
<accession>A0A9I9EFP9</accession>